<proteinExistence type="predicted"/>
<dbReference type="OrthoDB" id="192769at2"/>
<dbReference type="RefSeq" id="WP_107216043.1">
    <property type="nucleotide sequence ID" value="NZ_KZ686269.1"/>
</dbReference>
<keyword evidence="1" id="KW-0732">Signal</keyword>
<comment type="caution">
    <text evidence="3">The sequence shown here is derived from an EMBL/GenBank/DDBJ whole genome shotgun (WGS) entry which is preliminary data.</text>
</comment>
<dbReference type="Proteomes" id="UP000240912">
    <property type="component" value="Unassembled WGS sequence"/>
</dbReference>
<evidence type="ECO:0000313" key="4">
    <source>
        <dbReference type="Proteomes" id="UP000240912"/>
    </source>
</evidence>
<protein>
    <submittedName>
        <fullName evidence="3">NIPSNAP family containing protein</fullName>
    </submittedName>
</protein>
<reference evidence="3 4" key="1">
    <citation type="submission" date="2018-03" db="EMBL/GenBank/DDBJ databases">
        <authorList>
            <person name="Keele B.F."/>
        </authorList>
    </citation>
    <scope>NUCLEOTIDE SEQUENCE [LARGE SCALE GENOMIC DNA]</scope>
    <source>
        <strain evidence="3 4">YL28-9</strain>
    </source>
</reference>
<accession>A0A2T3HMX1</accession>
<feature type="chain" id="PRO_5015722324" evidence="1">
    <location>
        <begin position="28"/>
        <end position="263"/>
    </location>
</feature>
<keyword evidence="4" id="KW-1185">Reference proteome</keyword>
<sequence length="263" mass="29427">MYKQLSRRSIGLLICALFFALPITASAAKAGLYQLKIYHLKDSIQQQAVENYLEQAYLPALHRAGITRVGVFKPFGPVEAGGRKLYVFIPLQSFDQLSKLQSKLDADARYQSAGTAYLRAPHNAPVYERIETILMTPFVKAPEAVVPALKNPKPGRVYELRSYEGPTEMISKNKIDMFNAGDEVGLFKRLGFNAVFYGAVVAGATMPNLMYMTAFEDKADRDLHWKNFGADSQWKQLSARPEYQKNVSKIVSLLLSPAAYSDF</sequence>
<dbReference type="EMBL" id="PYLS01000005">
    <property type="protein sequence ID" value="PST83776.1"/>
    <property type="molecule type" value="Genomic_DNA"/>
</dbReference>
<dbReference type="Pfam" id="PF07978">
    <property type="entry name" value="NIPSNAP"/>
    <property type="match status" value="1"/>
</dbReference>
<name>A0A2T3HMX1_9SPHI</name>
<evidence type="ECO:0000256" key="1">
    <source>
        <dbReference type="SAM" id="SignalP"/>
    </source>
</evidence>
<evidence type="ECO:0000313" key="3">
    <source>
        <dbReference type="EMBL" id="PST83776.1"/>
    </source>
</evidence>
<evidence type="ECO:0000259" key="2">
    <source>
        <dbReference type="Pfam" id="PF07978"/>
    </source>
</evidence>
<dbReference type="Gene3D" id="3.30.70.100">
    <property type="match status" value="2"/>
</dbReference>
<gene>
    <name evidence="3" type="ORF">C7T94_09420</name>
</gene>
<dbReference type="SUPFAM" id="SSF54909">
    <property type="entry name" value="Dimeric alpha+beta barrel"/>
    <property type="match status" value="2"/>
</dbReference>
<feature type="domain" description="NIPSNAP" evidence="2">
    <location>
        <begin position="158"/>
        <end position="261"/>
    </location>
</feature>
<dbReference type="AlphaFoldDB" id="A0A2T3HMX1"/>
<dbReference type="InterPro" id="IPR011008">
    <property type="entry name" value="Dimeric_a/b-barrel"/>
</dbReference>
<dbReference type="InterPro" id="IPR012577">
    <property type="entry name" value="NIPSNAP"/>
</dbReference>
<organism evidence="3 4">
    <name type="scientific">Pedobacter yulinensis</name>
    <dbReference type="NCBI Taxonomy" id="2126353"/>
    <lineage>
        <taxon>Bacteria</taxon>
        <taxon>Pseudomonadati</taxon>
        <taxon>Bacteroidota</taxon>
        <taxon>Sphingobacteriia</taxon>
        <taxon>Sphingobacteriales</taxon>
        <taxon>Sphingobacteriaceae</taxon>
        <taxon>Pedobacter</taxon>
    </lineage>
</organism>
<feature type="signal peptide" evidence="1">
    <location>
        <begin position="1"/>
        <end position="27"/>
    </location>
</feature>